<evidence type="ECO:0000313" key="1">
    <source>
        <dbReference type="EMBL" id="SHO47080.1"/>
    </source>
</evidence>
<dbReference type="RefSeq" id="WP_101010574.1">
    <property type="nucleotide sequence ID" value="NZ_FRFC01000004.1"/>
</dbReference>
<reference evidence="2" key="1">
    <citation type="submission" date="2016-12" db="EMBL/GenBank/DDBJ databases">
        <authorList>
            <person name="Herbold C."/>
        </authorList>
    </citation>
    <scope>NUCLEOTIDE SEQUENCE [LARGE SCALE GENOMIC DNA]</scope>
</reference>
<dbReference type="AlphaFoldDB" id="A0A2H1EI29"/>
<evidence type="ECO:0000313" key="2">
    <source>
        <dbReference type="Proteomes" id="UP000232412"/>
    </source>
</evidence>
<name>A0A2H1EI29_9ARCH</name>
<protein>
    <submittedName>
        <fullName evidence="1">Uncharacterized protein</fullName>
    </submittedName>
</protein>
<proteinExistence type="predicted"/>
<sequence length="218" mass="25643">MESQHLLSPQAYLFLTSQFDKLPKDFNKSEYTKRIGKEISKAFNTFKIVLDSDELTEKQMDDFFQHGQLDELLSRLTNFSWHNNIVSDQNGLSMAESMLKHGFKYYQLRFKETRLLSKYINEMKMLIEDLKIIALEEKKDEQKSQVYKYRKFLGLPPKIDSVPNWSAVCMICWVAGQDNTEKEAIKKIKHIKGCNYDKSDTSRCFKTYPPIGKQIQIQ</sequence>
<organism evidence="1 2">
    <name type="scientific">Nitrosotalea sinensis</name>
    <dbReference type="NCBI Taxonomy" id="1499975"/>
    <lineage>
        <taxon>Archaea</taxon>
        <taxon>Nitrososphaerota</taxon>
        <taxon>Nitrososphaeria</taxon>
        <taxon>Nitrosotaleales</taxon>
        <taxon>Nitrosotaleaceae</taxon>
        <taxon>Nitrosotalea</taxon>
    </lineage>
</organism>
<dbReference type="EMBL" id="FRFC01000004">
    <property type="protein sequence ID" value="SHO47080.1"/>
    <property type="molecule type" value="Genomic_DNA"/>
</dbReference>
<keyword evidence="2" id="KW-1185">Reference proteome</keyword>
<accession>A0A2H1EI29</accession>
<gene>
    <name evidence="1" type="ORF">NSIN_30342</name>
</gene>
<dbReference type="Proteomes" id="UP000232412">
    <property type="component" value="Unassembled WGS sequence"/>
</dbReference>